<feature type="compositionally biased region" description="Pro residues" evidence="12">
    <location>
        <begin position="473"/>
        <end position="486"/>
    </location>
</feature>
<dbReference type="InterPro" id="IPR000330">
    <property type="entry name" value="SNF2_N"/>
</dbReference>
<feature type="region of interest" description="Disordered" evidence="12">
    <location>
        <begin position="2432"/>
        <end position="2468"/>
    </location>
</feature>
<feature type="compositionally biased region" description="Polar residues" evidence="12">
    <location>
        <begin position="963"/>
        <end position="976"/>
    </location>
</feature>
<dbReference type="Proteomes" id="UP000886998">
    <property type="component" value="Unassembled WGS sequence"/>
</dbReference>
<evidence type="ECO:0000256" key="12">
    <source>
        <dbReference type="SAM" id="MobiDB-lite"/>
    </source>
</evidence>
<evidence type="ECO:0000256" key="3">
    <source>
        <dbReference type="ARBA" id="ARBA00022741"/>
    </source>
</evidence>
<dbReference type="InterPro" id="IPR023780">
    <property type="entry name" value="Chromo_domain"/>
</dbReference>
<evidence type="ECO:0000256" key="5">
    <source>
        <dbReference type="ARBA" id="ARBA00022840"/>
    </source>
</evidence>
<dbReference type="SMART" id="SM00490">
    <property type="entry name" value="HELICc"/>
    <property type="match status" value="1"/>
</dbReference>
<feature type="compositionally biased region" description="Polar residues" evidence="12">
    <location>
        <begin position="380"/>
        <end position="399"/>
    </location>
</feature>
<feature type="compositionally biased region" description="Basic and acidic residues" evidence="12">
    <location>
        <begin position="1451"/>
        <end position="1462"/>
    </location>
</feature>
<dbReference type="SUPFAM" id="SSF54160">
    <property type="entry name" value="Chromo domain-like"/>
    <property type="match status" value="1"/>
</dbReference>
<feature type="compositionally biased region" description="Basic and acidic residues" evidence="12">
    <location>
        <begin position="1424"/>
        <end position="1442"/>
    </location>
</feature>
<feature type="region of interest" description="Disordered" evidence="12">
    <location>
        <begin position="2767"/>
        <end position="2817"/>
    </location>
</feature>
<feature type="compositionally biased region" description="Polar residues" evidence="12">
    <location>
        <begin position="3157"/>
        <end position="3176"/>
    </location>
</feature>
<feature type="region of interest" description="Disordered" evidence="12">
    <location>
        <begin position="3135"/>
        <end position="3223"/>
    </location>
</feature>
<dbReference type="InterPro" id="IPR000953">
    <property type="entry name" value="Chromo/chromo_shadow_dom"/>
</dbReference>
<accession>A0A8X6ILL9</accession>
<feature type="domain" description="Helicase ATP-binding" evidence="14">
    <location>
        <begin position="1556"/>
        <end position="1730"/>
    </location>
</feature>
<feature type="compositionally biased region" description="Pro residues" evidence="12">
    <location>
        <begin position="3328"/>
        <end position="3337"/>
    </location>
</feature>
<feature type="compositionally biased region" description="Polar residues" evidence="12">
    <location>
        <begin position="1401"/>
        <end position="1421"/>
    </location>
</feature>
<dbReference type="OrthoDB" id="5857104at2759"/>
<dbReference type="InterPro" id="IPR051493">
    <property type="entry name" value="CHD"/>
</dbReference>
<dbReference type="GO" id="GO:0000791">
    <property type="term" value="C:euchromatin"/>
    <property type="evidence" value="ECO:0007669"/>
    <property type="project" value="UniProtKB-ARBA"/>
</dbReference>
<feature type="compositionally biased region" description="Basic and acidic residues" evidence="12">
    <location>
        <begin position="1009"/>
        <end position="1020"/>
    </location>
</feature>
<feature type="region of interest" description="Disordered" evidence="12">
    <location>
        <begin position="786"/>
        <end position="808"/>
    </location>
</feature>
<dbReference type="GO" id="GO:0034728">
    <property type="term" value="P:nucleosome organization"/>
    <property type="evidence" value="ECO:0007669"/>
    <property type="project" value="UniProtKB-ARBA"/>
</dbReference>
<feature type="compositionally biased region" description="Low complexity" evidence="12">
    <location>
        <begin position="668"/>
        <end position="684"/>
    </location>
</feature>
<feature type="compositionally biased region" description="Basic residues" evidence="12">
    <location>
        <begin position="3457"/>
        <end position="3466"/>
    </location>
</feature>
<dbReference type="Gene3D" id="2.40.50.40">
    <property type="match status" value="2"/>
</dbReference>
<feature type="region of interest" description="Disordered" evidence="12">
    <location>
        <begin position="539"/>
        <end position="574"/>
    </location>
</feature>
<dbReference type="GO" id="GO:0005524">
    <property type="term" value="F:ATP binding"/>
    <property type="evidence" value="ECO:0007669"/>
    <property type="project" value="UniProtKB-KW"/>
</dbReference>
<dbReference type="CDD" id="cd18668">
    <property type="entry name" value="CD1_tandem_CHD5-9_like"/>
    <property type="match status" value="1"/>
</dbReference>
<feature type="compositionally biased region" description="Basic and acidic residues" evidence="12">
    <location>
        <begin position="1353"/>
        <end position="1364"/>
    </location>
</feature>
<gene>
    <name evidence="16" type="primary">CHD7</name>
    <name evidence="16" type="ORF">TNIN_438264</name>
</gene>
<dbReference type="PROSITE" id="PS50013">
    <property type="entry name" value="CHROMO_2"/>
    <property type="match status" value="2"/>
</dbReference>
<evidence type="ECO:0000259" key="14">
    <source>
        <dbReference type="PROSITE" id="PS51192"/>
    </source>
</evidence>
<feature type="compositionally biased region" description="Basic residues" evidence="12">
    <location>
        <begin position="2165"/>
        <end position="2177"/>
    </location>
</feature>
<feature type="region of interest" description="Disordered" evidence="12">
    <location>
        <begin position="3733"/>
        <end position="3754"/>
    </location>
</feature>
<feature type="compositionally biased region" description="Basic and acidic residues" evidence="12">
    <location>
        <begin position="1165"/>
        <end position="1176"/>
    </location>
</feature>
<keyword evidence="3" id="KW-0547">Nucleotide-binding</keyword>
<feature type="coiled-coil region" evidence="11">
    <location>
        <begin position="2503"/>
        <end position="2542"/>
    </location>
</feature>
<proteinExistence type="predicted"/>
<dbReference type="EMBL" id="BMAV01026513">
    <property type="protein sequence ID" value="GFS51006.1"/>
    <property type="molecule type" value="Genomic_DNA"/>
</dbReference>
<dbReference type="Pfam" id="PF07533">
    <property type="entry name" value="BRK"/>
    <property type="match status" value="1"/>
</dbReference>
<comment type="subcellular location">
    <subcellularLocation>
        <location evidence="1">Nucleus</location>
    </subcellularLocation>
</comment>
<keyword evidence="8" id="KW-0238">DNA-binding</keyword>
<feature type="compositionally biased region" description="Low complexity" evidence="12">
    <location>
        <begin position="3736"/>
        <end position="3752"/>
    </location>
</feature>
<protein>
    <submittedName>
        <fullName evidence="16">Chromodomain-helicase-DNA-binding protein 7</fullName>
    </submittedName>
</protein>
<dbReference type="InterPro" id="IPR056342">
    <property type="entry name" value="HTH_CHD6-9"/>
</dbReference>
<feature type="domain" description="Helicase C-terminal" evidence="15">
    <location>
        <begin position="1869"/>
        <end position="2038"/>
    </location>
</feature>
<keyword evidence="4" id="KW-0378">Hydrolase</keyword>
<evidence type="ECO:0000256" key="4">
    <source>
        <dbReference type="ARBA" id="ARBA00022801"/>
    </source>
</evidence>
<feature type="compositionally biased region" description="Low complexity" evidence="12">
    <location>
        <begin position="3814"/>
        <end position="3842"/>
    </location>
</feature>
<feature type="region of interest" description="Disordered" evidence="12">
    <location>
        <begin position="3923"/>
        <end position="4054"/>
    </location>
</feature>
<dbReference type="InterPro" id="IPR038718">
    <property type="entry name" value="SNF2-like_sf"/>
</dbReference>
<evidence type="ECO:0000313" key="17">
    <source>
        <dbReference type="Proteomes" id="UP000886998"/>
    </source>
</evidence>
<feature type="compositionally biased region" description="Polar residues" evidence="12">
    <location>
        <begin position="3995"/>
        <end position="4032"/>
    </location>
</feature>
<feature type="region of interest" description="Disordered" evidence="12">
    <location>
        <begin position="377"/>
        <end position="526"/>
    </location>
</feature>
<keyword evidence="2" id="KW-0677">Repeat</keyword>
<dbReference type="SMART" id="SM00592">
    <property type="entry name" value="BRK"/>
    <property type="match status" value="1"/>
</dbReference>
<feature type="compositionally biased region" description="Basic and acidic residues" evidence="12">
    <location>
        <begin position="2777"/>
        <end position="2800"/>
    </location>
</feature>
<evidence type="ECO:0000256" key="11">
    <source>
        <dbReference type="SAM" id="Coils"/>
    </source>
</evidence>
<dbReference type="SMART" id="SM00487">
    <property type="entry name" value="DEXDc"/>
    <property type="match status" value="1"/>
</dbReference>
<feature type="compositionally biased region" description="Polar residues" evidence="12">
    <location>
        <begin position="491"/>
        <end position="526"/>
    </location>
</feature>
<dbReference type="SMART" id="SM00298">
    <property type="entry name" value="CHROMO"/>
    <property type="match status" value="2"/>
</dbReference>
<dbReference type="PROSITE" id="PS51192">
    <property type="entry name" value="HELICASE_ATP_BIND_1"/>
    <property type="match status" value="1"/>
</dbReference>
<dbReference type="InterPro" id="IPR037259">
    <property type="entry name" value="BRK_sf"/>
</dbReference>
<keyword evidence="9" id="KW-0804">Transcription</keyword>
<feature type="compositionally biased region" description="Basic and acidic residues" evidence="12">
    <location>
        <begin position="1080"/>
        <end position="1091"/>
    </location>
</feature>
<feature type="compositionally biased region" description="Pro residues" evidence="12">
    <location>
        <begin position="3135"/>
        <end position="3145"/>
    </location>
</feature>
<sequence length="4054" mass="452575">MLNDGVFGVGGNDIMDETANLVNAVSYSHSGSANTAGQSMMSQSMPSTPGQNPNVMMPGMVSMQQAQSGAQLSSGGMGSYHQGTMHGYQQSEVPQKLHQYSIYGSQLQPGSMAGQYVSGGPRLHHLNDPMSSIPDQPQQASPRTVVPGQMYQNRNMAGGHYSQQIPHNAATSQMTQGSSQYPSHYSNVQHHSMQQQHGVQQVNQNADMWQNSMPHSQMTRPCMPASQSYSQHQMVPGQHATTNLNHSPMTMQGQRSTTPNQSQYMTNQEYTTPHATNQQSSMQRPPVYNMNSTSVNQNGSMVGQMNNAPQSAMSQTLNSLSQTDQAITFPQGHYVGSQATTNRPLYNAATAVGSSVGHASQQHVVGQQMMNVRPPVHQMGYSSVSSRVNSGPQHTNSVPPGSPARLQQYHPPFSPNQAYTAPQPSPRPTNPESATPPHLHYSNSQPHTQAPMSPQYRNPFPSQVTHSPQHLTPTPPTEVSVPPPLTPERVLQSSTPQSQGSYHSPSTTHLTSPGQGHSPGNSNAPSSLQHLEQMVLPRVSTGPSTTPTASSVSPSGPNSGMSHNSGASGNYYGHLSSAQLPQQHQMHIPPVGDARPQPQSPAFSHISQPHSHHSYLNQPHSVGQLPSPTVSSVPNSQPLQPNISTISTLSNSSLLSEESIPVESSQHSVVSYGSDNSSSIPSVSVTETNVPRSIPANVGPLPTSDQITQISNASSTSSDSVLSSSHQYNMLGKGPYQGSSSSITFEMQQIQQELQQLYGMHQSPETHEKVKVLQERLRYLQTQQSNTTNTTSAPLNSNVPPASPHYPRSMMYNSGNTASYVHQPMMQPQTVHYNPQTQQATTAPDVVPASQIAMNTGSINTAPPENMPSIPEPGSFDSESMGPNHYPASGSEIMPTLSLQDQPDMTPDPYEMTFNDEPPPKMKRRPPKEPKPKKPKSPKQPKSPKPKKPKKSKKKEAPPADGLSNTLDNTLPSQETAEGAPLVPDGEKPLVEGEASPTKPKKPRKRKAKETDGEPKEPKPKKPRKRPEKKAKQAKAEDVAVAENVPNDGNNNSLEKADDEKPADSAADANVVAVVDDETKENVEVDKEAKEKKSKSKSPKTPKDGVPKETKKSSPKKKLPKIALKFTSKKKKKKPLAVSDNSDIERTPPPSPEGAEGVTKRRSARNTERKKYTDDIELHLSDDETIEMEFVQSSKQDGKLVQVVVDNHNEDYMVVEKILAVRTVQKEVETNAGSDAENSTPETVGVEEYYVKYKNLSYIHCEWKTLEELEKGDRRFIQKVKRFKQKKETFNFFDFLEEEPFNPDYIEVDRVLDVNEIKEVVPSEESAKTEEQSAKSPSEVQVQSDEKPEETEKEIQTEESKELQTEEPVQESQEKELKEEVSKTEDSETSPVEKTDPENAVQDTVDSTVESTDASSTQTAVIKSESKELVDDEGSKNSKDISDTDPAITSDENKEEKPLDDKIAVEEDNKNYKITRHYLVKWRALTYEESTWELEDDVDRDKIEQFLRFKDPPPKEKWKIKKRPKPSEWDQLPESPVYKGGNTLREYQLEGVNWLTFCWYNSQNCILADEMGLGKTIQSITFLNEIDKYGIPGPFLVIAPLSTIGNWQREFETWTDLNAITYHGSSPSRNMILEYEMYWKNEKGERILDVFKFQVMITTFEIILTDCMELKSIPWRCVIIDEAHRLKNRNCKLLEGLRMLNTEHRVLLTGTPLQNNVEELFSLLNFLEPNRFASTEAFLEEFGNLKTESQVDKLKALLKPMMLRRLKEDVEKSLAPKEETVVEVELTNVQKKYYRAILERNFTFLTKGNCYSNVPNLMNTMMELRKCCIHPFLINGAEEQIVNDYKQQHEGSLDGHLNAMIQASGKLVLMDKLLPRLRTDGHRVLVFSQMVRCLDILEDYLVQKRYPYERIDGRVRGNLRQAAIDRFCKPDSDRFVFLLCTRAGGLGINLTAADTVIIFDSDWNPQNDLQAQARCHRIGQSKAVKVYRLICRNTYEREMFDKASLKLGLDKAVLQSMSMKENVGMNQQMSKKEIEDLLRKGAYGALMEDDNAGDKFCEEDIDQILQRRTQVITLESGTKGSTFSKATFASASTRSDIEIDDPNFWEKWAKKANLDVDELKNRNELIIQEPRRRTQTRRFGTDDLIDLSELESSDDDDESISARTRASRKGSKNRSKNRGRDDEDYMDDLPPGNWTRAECYKMEKGLLTFGWGRWDECMALGQFRRRLSHKDCEEISRTILLYCLLHYKGDEKIKSFIWDLICPNYEGEQRIHKNHSGLSAPVPRGRKGKKIKKETKTIDQIIEECEWTKEEVSNPDSLLNDEIYKRHLNRHSNKVLLRVRLLYYLRHEIIGDLHDLVFTGKNASEIPLYVPPADGEPPTPWWDVDLDKSLLLGIYKHGFERYNIMRQDPTLCFLSRCGPPDGAALLAELNNVNNPEDELEDNSVQKDKDEEMEPLSPSSEHEQPKTVPNNYLTPHGFEMGVIQFPSVTDVNTRVRRLVTAFQRNNKKLEIRNAQKARKIERREKFEAAIRERELKKRELQQRKWSRREEADFYRTISSFGVEYNDETKEYNWSKFRGIARLERKYDETLAEYYKCFYAMCKRVCGRELTEEEEQLSMNVEPISEERASRCLQRVELLNKIREEILGHPELDERLKLCQPSMDLPDWWICGKHDKDLLIGAAKHGLSRMDYHLLHDPNLSFKDVLKNFPNAKTIQIGNMLSSTPIGCSSPLNIYQTDDGMILKDENIRKLKEELPVSADELSIKEEVQQPKPVIEIPETEKEEKADVDKSKHTDDLIENKNDLSVTGGNNNDTQKESKLVKVEDPVAEDNPDVVMKEEISKETEDLSINSKEECEVMEVCDTKQESDAPSTTVVVTSKSPGDAENESTPLGTDAMDVDNTPDTSGELKIDEDVKAEDEETDIETDLRKDEDDVKEAVPIQEKSDQIPTAEKAKSPQPVSPALEDNEKDDQKYDCDTDTESKCNFEPMQTGESEESPLVKMERAIKSEKCDSILSEKLFPKVKQEELMFEDGFRDKYNMRKMFPKDDLLHSHVDDSQGCMSQNDDVLSQASFNLESEMGEPTVAQLLAFTNGNAVRWPKDKVLQIRLEHIVHAVEKNEWPIIRHTFLPTFPPVPPNSSTPIPHPPVIASPVSHRASPVPSVSSQGHSGEVTPQATPEHTPQRESMLPEIPTPTPPEFSVMRKSPLQHIPQPPVSDSSKHRRRRRRRRFEIEAERAKLRQLLSHNMQQQQQHHQQQLQHVQQFLASSSLRNKIWDDHVEDKVQHPNVPSPAPAVAAVSPTIPPPPAHQNSSPRMTSTMGSLDLRVKSTIAPPAPYTPLPAPQKSKAMPVESPANVGGSPTSPIDLSASSSGAGSSNQMNSSYNTNQPTVSKTQGHSKSKEKRGARGGSRIDALALNLQARKQQQLMQEQHHPLADMGSMLERTSDKSKDHSEIDDAPPPSRHHSHHHLERRMEDEEAKLRKKRLQYSEESVRKALSRSFDMSPAPAHSSFLPNMGTNSSRMNMGSGKSDDHTSGTNPILDPSSLMHHDFKKWIDEHPELVAANPNLVAAAAAAMAFSPVSSFPSHTELLELPEGRRRGRRPRLDPTKLDYDKITGEENVSVINRLTGKKITGSKAPPLKYLAEWLDKNPMFDVDPKWGPLVREKGNLPNNMAKRIVTPSEKRGRRTAASLLASAHQNLVPPVTTMSFPSTAGLNPLSFANTGMLSGFPNMKFFMDPPKSSSTSTTTSSASSTTSTNPPLFLPFGGLAGMGLTNPLFGFPGFNFPGLQGSSPLSAANIPPSKDHSKDNEKSRGDKESGSSSSRKNTPASSCATSSSMSSTTSLPSSSLPFLYPPGLLYNPLSLGGFTIPPNLPASFGSFTQSGLVNGLGLNNPLFTTSSLSTTLSSAMSSATVTSPATHSILSSAPSVSKSLSHTSPSKLLSNPSHFTDGQETDDESLKSLMGNHEDDDDDLDDGKMEIYDNPDKDDSDKEGFRDSSRRSPASTNTAAHTPAKSLQSDCESVSLAKTNSENPSLESSKSRGMHDDPTSDSTDTESKHS</sequence>
<dbReference type="SUPFAM" id="SSF160481">
    <property type="entry name" value="BRK domain-like"/>
    <property type="match status" value="1"/>
</dbReference>
<feature type="region of interest" description="Disordered" evidence="12">
    <location>
        <begin position="3786"/>
        <end position="3842"/>
    </location>
</feature>
<evidence type="ECO:0000256" key="1">
    <source>
        <dbReference type="ARBA" id="ARBA00004123"/>
    </source>
</evidence>
<dbReference type="FunFam" id="3.40.50.10810:FF:000003">
    <property type="entry name" value="chromodomain-helicase-DNA-binding protein 8 isoform X4"/>
    <property type="match status" value="1"/>
</dbReference>
<feature type="compositionally biased region" description="Polar residues" evidence="12">
    <location>
        <begin position="2801"/>
        <end position="2811"/>
    </location>
</feature>
<feature type="region of interest" description="Disordered" evidence="12">
    <location>
        <begin position="3326"/>
        <end position="3405"/>
    </location>
</feature>
<dbReference type="Pfam" id="PF00385">
    <property type="entry name" value="Chromo"/>
    <property type="match status" value="2"/>
</dbReference>
<evidence type="ECO:0000313" key="16">
    <source>
        <dbReference type="EMBL" id="GFS51006.1"/>
    </source>
</evidence>
<dbReference type="Pfam" id="PF00176">
    <property type="entry name" value="SNF2-rel_dom"/>
    <property type="match status" value="1"/>
</dbReference>
<feature type="compositionally biased region" description="Polar residues" evidence="12">
    <location>
        <begin position="3930"/>
        <end position="3946"/>
    </location>
</feature>
<feature type="compositionally biased region" description="Basic residues" evidence="12">
    <location>
        <begin position="933"/>
        <end position="954"/>
    </location>
</feature>
<feature type="compositionally biased region" description="Basic and acidic residues" evidence="12">
    <location>
        <begin position="1321"/>
        <end position="1333"/>
    </location>
</feature>
<dbReference type="InterPro" id="IPR001650">
    <property type="entry name" value="Helicase_C-like"/>
</dbReference>
<dbReference type="GO" id="GO:0003677">
    <property type="term" value="F:DNA binding"/>
    <property type="evidence" value="ECO:0007669"/>
    <property type="project" value="UniProtKB-KW"/>
</dbReference>
<feature type="compositionally biased region" description="Low complexity" evidence="12">
    <location>
        <begin position="539"/>
        <end position="557"/>
    </location>
</feature>
<feature type="compositionally biased region" description="Basic and acidic residues" evidence="12">
    <location>
        <begin position="3797"/>
        <end position="3813"/>
    </location>
</feature>
<feature type="region of interest" description="Disordered" evidence="12">
    <location>
        <begin position="1321"/>
        <end position="1462"/>
    </location>
</feature>
<feature type="compositionally biased region" description="Basic and acidic residues" evidence="12">
    <location>
        <begin position="1372"/>
        <end position="1397"/>
    </location>
</feature>
<feature type="compositionally biased region" description="Basic and acidic residues" evidence="12">
    <location>
        <begin position="1101"/>
        <end position="1112"/>
    </location>
</feature>
<reference evidence="16" key="1">
    <citation type="submission" date="2020-08" db="EMBL/GenBank/DDBJ databases">
        <title>Multicomponent nature underlies the extraordinary mechanical properties of spider dragline silk.</title>
        <authorList>
            <person name="Kono N."/>
            <person name="Nakamura H."/>
            <person name="Mori M."/>
            <person name="Yoshida Y."/>
            <person name="Ohtoshi R."/>
            <person name="Malay A.D."/>
            <person name="Moran D.A.P."/>
            <person name="Tomita M."/>
            <person name="Numata K."/>
            <person name="Arakawa K."/>
        </authorList>
    </citation>
    <scope>NUCLEOTIDE SEQUENCE</scope>
</reference>
<dbReference type="PANTHER" id="PTHR46850">
    <property type="entry name" value="CHROMODOMAIN-HELICASE-DNA-BINDING PROTEIN 9"/>
    <property type="match status" value="1"/>
</dbReference>
<dbReference type="CDD" id="cd17995">
    <property type="entry name" value="DEXHc_CHD6_7_8_9"/>
    <property type="match status" value="1"/>
</dbReference>
<dbReference type="CDD" id="cd18793">
    <property type="entry name" value="SF2_C_SNF"/>
    <property type="match status" value="1"/>
</dbReference>
<keyword evidence="17" id="KW-1185">Reference proteome</keyword>
<feature type="compositionally biased region" description="Polar residues" evidence="12">
    <location>
        <begin position="3507"/>
        <end position="3519"/>
    </location>
</feature>
<dbReference type="InterPro" id="IPR014001">
    <property type="entry name" value="Helicase_ATP-bd"/>
</dbReference>
<feature type="compositionally biased region" description="Low complexity" evidence="12">
    <location>
        <begin position="3363"/>
        <end position="3378"/>
    </location>
</feature>
<feature type="compositionally biased region" description="Basic residues" evidence="12">
    <location>
        <begin position="3391"/>
        <end position="3401"/>
    </location>
</feature>
<evidence type="ECO:0000256" key="6">
    <source>
        <dbReference type="ARBA" id="ARBA00022853"/>
    </source>
</evidence>
<feature type="compositionally biased region" description="Polar residues" evidence="12">
    <location>
        <begin position="3379"/>
        <end position="3390"/>
    </location>
</feature>
<feature type="domain" description="Chromo" evidence="13">
    <location>
        <begin position="1453"/>
        <end position="1509"/>
    </location>
</feature>
<dbReference type="InterPro" id="IPR006576">
    <property type="entry name" value="BRK_domain"/>
</dbReference>
<feature type="region of interest" description="Disordered" evidence="12">
    <location>
        <begin position="2858"/>
        <end position="2994"/>
    </location>
</feature>
<evidence type="ECO:0000259" key="15">
    <source>
        <dbReference type="PROSITE" id="PS51194"/>
    </source>
</evidence>
<feature type="compositionally biased region" description="Basic and acidic residues" evidence="12">
    <location>
        <begin position="4033"/>
        <end position="4042"/>
    </location>
</feature>
<feature type="compositionally biased region" description="Basic and acidic residues" evidence="12">
    <location>
        <begin position="2923"/>
        <end position="2934"/>
    </location>
</feature>
<keyword evidence="11" id="KW-0175">Coiled coil</keyword>
<dbReference type="Gene3D" id="1.10.10.60">
    <property type="entry name" value="Homeodomain-like"/>
    <property type="match status" value="2"/>
</dbReference>
<dbReference type="Pfam" id="PF23078">
    <property type="entry name" value="HTH_CHD6-9"/>
    <property type="match status" value="1"/>
</dbReference>
<feature type="region of interest" description="Disordered" evidence="12">
    <location>
        <begin position="587"/>
        <end position="644"/>
    </location>
</feature>
<dbReference type="PANTHER" id="PTHR46850:SF1">
    <property type="entry name" value="CHROMODOMAIN-HELICASE-DNA-BINDING PROTEIN 9"/>
    <property type="match status" value="1"/>
</dbReference>
<comment type="caution">
    <text evidence="16">The sequence shown here is derived from an EMBL/GenBank/DDBJ whole genome shotgun (WGS) entry which is preliminary data.</text>
</comment>
<feature type="domain" description="Chromo" evidence="13">
    <location>
        <begin position="1213"/>
        <end position="1289"/>
    </location>
</feature>
<keyword evidence="6" id="KW-0156">Chromatin regulator</keyword>
<dbReference type="Pfam" id="PF00271">
    <property type="entry name" value="Helicase_C"/>
    <property type="match status" value="1"/>
</dbReference>
<evidence type="ECO:0000256" key="8">
    <source>
        <dbReference type="ARBA" id="ARBA00023125"/>
    </source>
</evidence>
<dbReference type="FunFam" id="3.40.50.300:FF:000015">
    <property type="entry name" value="chromodomain-helicase-DNA-binding protein 9 isoform X1"/>
    <property type="match status" value="1"/>
</dbReference>
<dbReference type="GO" id="GO:0140658">
    <property type="term" value="F:ATP-dependent chromatin remodeler activity"/>
    <property type="evidence" value="ECO:0007669"/>
    <property type="project" value="UniProtKB-ARBA"/>
</dbReference>
<feature type="compositionally biased region" description="Polar residues" evidence="12">
    <location>
        <begin position="441"/>
        <end position="470"/>
    </location>
</feature>
<keyword evidence="5" id="KW-0067">ATP-binding</keyword>
<feature type="compositionally biased region" description="Basic and acidic residues" evidence="12">
    <location>
        <begin position="2967"/>
        <end position="2981"/>
    </location>
</feature>
<dbReference type="Gene3D" id="3.40.5.120">
    <property type="match status" value="1"/>
</dbReference>
<feature type="compositionally biased region" description="Polar residues" evidence="12">
    <location>
        <begin position="2866"/>
        <end position="2878"/>
    </location>
</feature>
<dbReference type="InterPro" id="IPR027417">
    <property type="entry name" value="P-loop_NTPase"/>
</dbReference>
<keyword evidence="7" id="KW-0805">Transcription regulation</keyword>
<feature type="compositionally biased region" description="Basic and acidic residues" evidence="12">
    <location>
        <begin position="3970"/>
        <end position="3994"/>
    </location>
</feature>
<feature type="compositionally biased region" description="Basic residues" evidence="12">
    <location>
        <begin position="999"/>
        <end position="1008"/>
    </location>
</feature>
<feature type="region of interest" description="Disordered" evidence="12">
    <location>
        <begin position="856"/>
        <end position="1176"/>
    </location>
</feature>
<feature type="compositionally biased region" description="Polar residues" evidence="12">
    <location>
        <begin position="1334"/>
        <end position="1343"/>
    </location>
</feature>
<evidence type="ECO:0000256" key="2">
    <source>
        <dbReference type="ARBA" id="ARBA00022737"/>
    </source>
</evidence>
<keyword evidence="10" id="KW-0539">Nucleus</keyword>
<evidence type="ECO:0000259" key="13">
    <source>
        <dbReference type="PROSITE" id="PS50013"/>
    </source>
</evidence>
<evidence type="ECO:0000256" key="10">
    <source>
        <dbReference type="ARBA" id="ARBA00023242"/>
    </source>
</evidence>
<dbReference type="InterPro" id="IPR016197">
    <property type="entry name" value="Chromo-like_dom_sf"/>
</dbReference>
<feature type="compositionally biased region" description="Polar residues" evidence="12">
    <location>
        <begin position="558"/>
        <end position="568"/>
    </location>
</feature>
<feature type="region of interest" description="Disordered" evidence="12">
    <location>
        <begin position="666"/>
        <end position="686"/>
    </location>
</feature>
<feature type="compositionally biased region" description="Basic and acidic residues" evidence="12">
    <location>
        <begin position="3439"/>
        <end position="3450"/>
    </location>
</feature>
<feature type="region of interest" description="Disordered" evidence="12">
    <location>
        <begin position="2154"/>
        <end position="2187"/>
    </location>
</feature>
<name>A0A8X6ILL9_9ARAC</name>
<dbReference type="GO" id="GO:0005634">
    <property type="term" value="C:nucleus"/>
    <property type="evidence" value="ECO:0007669"/>
    <property type="project" value="UniProtKB-SubCell"/>
</dbReference>
<evidence type="ECO:0000256" key="7">
    <source>
        <dbReference type="ARBA" id="ARBA00023015"/>
    </source>
</evidence>
<organism evidence="16 17">
    <name type="scientific">Trichonephila inaurata madagascariensis</name>
    <dbReference type="NCBI Taxonomy" id="2747483"/>
    <lineage>
        <taxon>Eukaryota</taxon>
        <taxon>Metazoa</taxon>
        <taxon>Ecdysozoa</taxon>
        <taxon>Arthropoda</taxon>
        <taxon>Chelicerata</taxon>
        <taxon>Arachnida</taxon>
        <taxon>Araneae</taxon>
        <taxon>Araneomorphae</taxon>
        <taxon>Entelegynae</taxon>
        <taxon>Araneoidea</taxon>
        <taxon>Nephilidae</taxon>
        <taxon>Trichonephila</taxon>
        <taxon>Trichonephila inaurata</taxon>
    </lineage>
</organism>
<feature type="compositionally biased region" description="Acidic residues" evidence="12">
    <location>
        <begin position="2912"/>
        <end position="2922"/>
    </location>
</feature>
<dbReference type="Gene3D" id="3.40.50.300">
    <property type="entry name" value="P-loop containing nucleotide triphosphate hydrolases"/>
    <property type="match status" value="1"/>
</dbReference>
<dbReference type="GO" id="GO:0016887">
    <property type="term" value="F:ATP hydrolysis activity"/>
    <property type="evidence" value="ECO:0007669"/>
    <property type="project" value="UniProtKB-ARBA"/>
</dbReference>
<feature type="compositionally biased region" description="Polar residues" evidence="12">
    <location>
        <begin position="600"/>
        <end position="641"/>
    </location>
</feature>
<feature type="region of interest" description="Disordered" evidence="12">
    <location>
        <begin position="3503"/>
        <end position="3532"/>
    </location>
</feature>
<evidence type="ECO:0000256" key="9">
    <source>
        <dbReference type="ARBA" id="ARBA00023163"/>
    </source>
</evidence>
<dbReference type="SUPFAM" id="SSF52540">
    <property type="entry name" value="P-loop containing nucleoside triphosphate hydrolases"/>
    <property type="match status" value="2"/>
</dbReference>
<dbReference type="PROSITE" id="PS51194">
    <property type="entry name" value="HELICASE_CTER"/>
    <property type="match status" value="1"/>
</dbReference>
<feature type="compositionally biased region" description="Low complexity" evidence="12">
    <location>
        <begin position="1064"/>
        <end position="1074"/>
    </location>
</feature>
<dbReference type="Gene3D" id="3.40.50.10810">
    <property type="entry name" value="Tandem AAA-ATPase domain"/>
    <property type="match status" value="1"/>
</dbReference>
<feature type="region of interest" description="Disordered" evidence="12">
    <location>
        <begin position="3438"/>
        <end position="3482"/>
    </location>
</feature>
<dbReference type="InterPro" id="IPR049730">
    <property type="entry name" value="SNF2/RAD54-like_C"/>
</dbReference>